<evidence type="ECO:0000313" key="2">
    <source>
        <dbReference type="Proteomes" id="UP000322981"/>
    </source>
</evidence>
<dbReference type="AlphaFoldDB" id="A0A5M8FM10"/>
<name>A0A5M8FM10_9GAMM</name>
<dbReference type="OrthoDB" id="5768111at2"/>
<organism evidence="1 2">
    <name type="scientific">Thiohalocapsa marina</name>
    <dbReference type="NCBI Taxonomy" id="424902"/>
    <lineage>
        <taxon>Bacteria</taxon>
        <taxon>Pseudomonadati</taxon>
        <taxon>Pseudomonadota</taxon>
        <taxon>Gammaproteobacteria</taxon>
        <taxon>Chromatiales</taxon>
        <taxon>Chromatiaceae</taxon>
        <taxon>Thiohalocapsa</taxon>
    </lineage>
</organism>
<accession>A0A5M8FM10</accession>
<reference evidence="1 2" key="1">
    <citation type="submission" date="2019-09" db="EMBL/GenBank/DDBJ databases">
        <title>Whole-genome sequence of the purple sulfur bacterium Thiohalocapsa marina DSM 19078.</title>
        <authorList>
            <person name="Kyndt J.A."/>
            <person name="Meyer T.E."/>
        </authorList>
    </citation>
    <scope>NUCLEOTIDE SEQUENCE [LARGE SCALE GENOMIC DNA]</scope>
    <source>
        <strain evidence="1 2">DSM 19078</strain>
    </source>
</reference>
<keyword evidence="2" id="KW-1185">Reference proteome</keyword>
<sequence>MGALGAGALLSGALLSGCGGGLVAPEGPASNAFLDQVQARCGNHSIGSQTIGFLLGTASDDTYFVDVTSKLGAGRIDATTFSSDIDSFYPAGNNQAAIDCIVGLL</sequence>
<dbReference type="EMBL" id="VWXX01000007">
    <property type="protein sequence ID" value="KAA6185888.1"/>
    <property type="molecule type" value="Genomic_DNA"/>
</dbReference>
<gene>
    <name evidence="1" type="ORF">F2Q65_07550</name>
</gene>
<evidence type="ECO:0000313" key="1">
    <source>
        <dbReference type="EMBL" id="KAA6185888.1"/>
    </source>
</evidence>
<comment type="caution">
    <text evidence="1">The sequence shown here is derived from an EMBL/GenBank/DDBJ whole genome shotgun (WGS) entry which is preliminary data.</text>
</comment>
<proteinExistence type="predicted"/>
<dbReference type="Proteomes" id="UP000322981">
    <property type="component" value="Unassembled WGS sequence"/>
</dbReference>
<protein>
    <submittedName>
        <fullName evidence="1">Uncharacterized protein</fullName>
    </submittedName>
</protein>